<gene>
    <name evidence="3" type="ORF">A8926_1829</name>
</gene>
<dbReference type="PANTHER" id="PTHR30522:SF0">
    <property type="entry name" value="NUCLEOSIDE TRIPHOSPHATE PYROPHOSPHOHYDROLASE"/>
    <property type="match status" value="1"/>
</dbReference>
<dbReference type="GO" id="GO:0046052">
    <property type="term" value="P:UTP catabolic process"/>
    <property type="evidence" value="ECO:0007669"/>
    <property type="project" value="TreeGrafter"/>
</dbReference>
<dbReference type="InterPro" id="IPR011551">
    <property type="entry name" value="NTP_PyrPHydrolase_MazG"/>
</dbReference>
<dbReference type="CDD" id="cd11528">
    <property type="entry name" value="NTP-PPase_MazG_Nterm"/>
    <property type="match status" value="1"/>
</dbReference>
<dbReference type="GO" id="GO:0006203">
    <property type="term" value="P:dGTP catabolic process"/>
    <property type="evidence" value="ECO:0007669"/>
    <property type="project" value="TreeGrafter"/>
</dbReference>
<dbReference type="Gene3D" id="1.10.287.1080">
    <property type="entry name" value="MazG-like"/>
    <property type="match status" value="2"/>
</dbReference>
<dbReference type="GO" id="GO:0047429">
    <property type="term" value="F:nucleoside triphosphate diphosphatase activity"/>
    <property type="evidence" value="ECO:0007669"/>
    <property type="project" value="TreeGrafter"/>
</dbReference>
<feature type="domain" description="NTP pyrophosphohydrolase MazG-like" evidence="2">
    <location>
        <begin position="171"/>
        <end position="246"/>
    </location>
</feature>
<dbReference type="GO" id="GO:0046076">
    <property type="term" value="P:dTTP catabolic process"/>
    <property type="evidence" value="ECO:0007669"/>
    <property type="project" value="TreeGrafter"/>
</dbReference>
<reference evidence="3" key="1">
    <citation type="submission" date="2017-12" db="EMBL/GenBank/DDBJ databases">
        <title>Sequencing the genomes of 1000 Actinobacteria strains.</title>
        <authorList>
            <person name="Klenk H.-P."/>
        </authorList>
    </citation>
    <scope>NUCLEOTIDE SEQUENCE [LARGE SCALE GENOMIC DNA]</scope>
    <source>
        <strain evidence="3">DSM 44228</strain>
    </source>
</reference>
<feature type="region of interest" description="Disordered" evidence="1">
    <location>
        <begin position="348"/>
        <end position="383"/>
    </location>
</feature>
<evidence type="ECO:0000313" key="4">
    <source>
        <dbReference type="Proteomes" id="UP000233786"/>
    </source>
</evidence>
<dbReference type="GO" id="GO:0006950">
    <property type="term" value="P:response to stress"/>
    <property type="evidence" value="ECO:0007669"/>
    <property type="project" value="UniProtKB-ARBA"/>
</dbReference>
<dbReference type="InterPro" id="IPR004518">
    <property type="entry name" value="MazG-like_dom"/>
</dbReference>
<name>A0A2N3XU68_SACSN</name>
<dbReference type="PANTHER" id="PTHR30522">
    <property type="entry name" value="NUCLEOSIDE TRIPHOSPHATE PYROPHOSPHOHYDROLASE"/>
    <property type="match status" value="1"/>
</dbReference>
<dbReference type="Pfam" id="PF03819">
    <property type="entry name" value="MazG"/>
    <property type="match status" value="1"/>
</dbReference>
<dbReference type="STRING" id="994479.GCA_000194155_08057"/>
<dbReference type="GO" id="GO:0046081">
    <property type="term" value="P:dUTP catabolic process"/>
    <property type="evidence" value="ECO:0007669"/>
    <property type="project" value="TreeGrafter"/>
</dbReference>
<accession>A0A2N3XU68</accession>
<evidence type="ECO:0000259" key="2">
    <source>
        <dbReference type="Pfam" id="PF03819"/>
    </source>
</evidence>
<dbReference type="InterPro" id="IPR048015">
    <property type="entry name" value="NTP-PPase_MazG-like_N"/>
</dbReference>
<protein>
    <submittedName>
        <fullName evidence="3">XTP/dITP diphosphohydrolase</fullName>
    </submittedName>
</protein>
<dbReference type="EMBL" id="PJNB01000001">
    <property type="protein sequence ID" value="PKW14228.1"/>
    <property type="molecule type" value="Genomic_DNA"/>
</dbReference>
<dbReference type="SUPFAM" id="SSF101386">
    <property type="entry name" value="all-alpha NTP pyrophosphatases"/>
    <property type="match status" value="1"/>
</dbReference>
<dbReference type="GO" id="GO:0046061">
    <property type="term" value="P:dATP catabolic process"/>
    <property type="evidence" value="ECO:0007669"/>
    <property type="project" value="TreeGrafter"/>
</dbReference>
<sequence length="383" mass="40174">MVSTVSIETVDTCGSSAVSIETAVDVTNDSVPGATAGVAGWDNRSMSEVGVQEGSAVVVVDDRLGDVLPAAALPLLRSAAAVYAEPGLAPATRAALDAAEPPAAADLLAQAAREPVVLIVGELGCADAGALRAAGARLIAAPAPAGIELLDAVTVMDRLRSPGGCPWDAEQDHDTLRKYLVEETYELLDAIEHRDREALREELGDVLLQVLFHARVATEDPADPFDIDAVAAGLVSKLVSRHPHVFADGPALLDAESQHARWEELKQQEKQRESIVDGVALGQPAVALAAKLVQRANRAGIPADAMPRGETPGEVLFGTAAQAKLAGHDPEDQLRAVALAFAERIRSAERRARESGREPVELSAADWRELLSDLPDPAGARSE</sequence>
<organism evidence="3 4">
    <name type="scientific">Saccharopolyspora spinosa</name>
    <dbReference type="NCBI Taxonomy" id="60894"/>
    <lineage>
        <taxon>Bacteria</taxon>
        <taxon>Bacillati</taxon>
        <taxon>Actinomycetota</taxon>
        <taxon>Actinomycetes</taxon>
        <taxon>Pseudonocardiales</taxon>
        <taxon>Pseudonocardiaceae</taxon>
        <taxon>Saccharopolyspora</taxon>
    </lineage>
</organism>
<dbReference type="FunFam" id="1.10.287.1080:FF:000001">
    <property type="entry name" value="Nucleoside triphosphate pyrophosphohydrolase"/>
    <property type="match status" value="1"/>
</dbReference>
<keyword evidence="4" id="KW-1185">Reference proteome</keyword>
<dbReference type="Proteomes" id="UP000233786">
    <property type="component" value="Unassembled WGS sequence"/>
</dbReference>
<proteinExistence type="predicted"/>
<dbReference type="NCBIfam" id="TIGR00444">
    <property type="entry name" value="mazG"/>
    <property type="match status" value="1"/>
</dbReference>
<dbReference type="AlphaFoldDB" id="A0A2N3XU68"/>
<dbReference type="GO" id="GO:0046047">
    <property type="term" value="P:TTP catabolic process"/>
    <property type="evidence" value="ECO:0007669"/>
    <property type="project" value="TreeGrafter"/>
</dbReference>
<feature type="compositionally biased region" description="Basic and acidic residues" evidence="1">
    <location>
        <begin position="348"/>
        <end position="371"/>
    </location>
</feature>
<evidence type="ECO:0000256" key="1">
    <source>
        <dbReference type="SAM" id="MobiDB-lite"/>
    </source>
</evidence>
<evidence type="ECO:0000313" key="3">
    <source>
        <dbReference type="EMBL" id="PKW14228.1"/>
    </source>
</evidence>
<comment type="caution">
    <text evidence="3">The sequence shown here is derived from an EMBL/GenBank/DDBJ whole genome shotgun (WGS) entry which is preliminary data.</text>
</comment>